<organism evidence="1 2">
    <name type="scientific">Penicilliopsis zonata CBS 506.65</name>
    <dbReference type="NCBI Taxonomy" id="1073090"/>
    <lineage>
        <taxon>Eukaryota</taxon>
        <taxon>Fungi</taxon>
        <taxon>Dikarya</taxon>
        <taxon>Ascomycota</taxon>
        <taxon>Pezizomycotina</taxon>
        <taxon>Eurotiomycetes</taxon>
        <taxon>Eurotiomycetidae</taxon>
        <taxon>Eurotiales</taxon>
        <taxon>Aspergillaceae</taxon>
        <taxon>Penicilliopsis</taxon>
    </lineage>
</organism>
<dbReference type="EMBL" id="KV878336">
    <property type="protein sequence ID" value="OJJ50965.1"/>
    <property type="molecule type" value="Genomic_DNA"/>
</dbReference>
<dbReference type="Pfam" id="PF05704">
    <property type="entry name" value="Caps_synth"/>
    <property type="match status" value="1"/>
</dbReference>
<proteinExistence type="predicted"/>
<dbReference type="InterPro" id="IPR029044">
    <property type="entry name" value="Nucleotide-diphossugar_trans"/>
</dbReference>
<dbReference type="Proteomes" id="UP000184188">
    <property type="component" value="Unassembled WGS sequence"/>
</dbReference>
<evidence type="ECO:0008006" key="3">
    <source>
        <dbReference type="Google" id="ProtNLM"/>
    </source>
</evidence>
<dbReference type="AlphaFoldDB" id="A0A1L9SUR1"/>
<dbReference type="InterPro" id="IPR008441">
    <property type="entry name" value="AfumC-like_glycosyl_Trfase"/>
</dbReference>
<gene>
    <name evidence="1" type="ORF">ASPZODRAFT_126944</name>
</gene>
<protein>
    <recommendedName>
        <fullName evidence="3">Capsule polysaccharide biosynthesis protein</fullName>
    </recommendedName>
</protein>
<sequence length="411" mass="46783">MKDSPSPKGLLAIPEAQLDHRSDAEIIAELKSDRPLSSAEKNVWAFWHSGFDNMVPWTQRNVIGWVRLLGPEWTVRVLDRVPDSPLNISRFVDASFFPDAFNKNIMSGPSVGPHMADLIRLPLLYLYGGVWMDVGSTLFRHLDDVCWDVISDPETPYEICGFNLEVRPGVTVMMNSFVASRRGNGFIKRWHEIYRALWAGGATQSDGFHKHPLVAHLPLLHPPVDKIKNPDREAAMGRVTDYIAQILCFERLRKLVDPSDGFNGPKYYQEKMYLFPALQEMYYFQKCTGWKGGEQFQLLSVKREDSDGSVPPLVRDEVYKRAEEIVNDMVANTSFMKLSHGPPGELEALADLWDDPKNSDKDNEPGTFAAYLRYASTHFRQTRQMVPLQLPLETDVLHVGLLEEAPSHEQR</sequence>
<reference evidence="2" key="1">
    <citation type="journal article" date="2017" name="Genome Biol.">
        <title>Comparative genomics reveals high biological diversity and specific adaptations in the industrially and medically important fungal genus Aspergillus.</title>
        <authorList>
            <person name="de Vries R.P."/>
            <person name="Riley R."/>
            <person name="Wiebenga A."/>
            <person name="Aguilar-Osorio G."/>
            <person name="Amillis S."/>
            <person name="Uchima C.A."/>
            <person name="Anderluh G."/>
            <person name="Asadollahi M."/>
            <person name="Askin M."/>
            <person name="Barry K."/>
            <person name="Battaglia E."/>
            <person name="Bayram O."/>
            <person name="Benocci T."/>
            <person name="Braus-Stromeyer S.A."/>
            <person name="Caldana C."/>
            <person name="Canovas D."/>
            <person name="Cerqueira G.C."/>
            <person name="Chen F."/>
            <person name="Chen W."/>
            <person name="Choi C."/>
            <person name="Clum A."/>
            <person name="Dos Santos R.A."/>
            <person name="Damasio A.R."/>
            <person name="Diallinas G."/>
            <person name="Emri T."/>
            <person name="Fekete E."/>
            <person name="Flipphi M."/>
            <person name="Freyberg S."/>
            <person name="Gallo A."/>
            <person name="Gournas C."/>
            <person name="Habgood R."/>
            <person name="Hainaut M."/>
            <person name="Harispe M.L."/>
            <person name="Henrissat B."/>
            <person name="Hilden K.S."/>
            <person name="Hope R."/>
            <person name="Hossain A."/>
            <person name="Karabika E."/>
            <person name="Karaffa L."/>
            <person name="Karanyi Z."/>
            <person name="Krasevec N."/>
            <person name="Kuo A."/>
            <person name="Kusch H."/>
            <person name="LaButti K."/>
            <person name="Lagendijk E.L."/>
            <person name="Lapidus A."/>
            <person name="Levasseur A."/>
            <person name="Lindquist E."/>
            <person name="Lipzen A."/>
            <person name="Logrieco A.F."/>
            <person name="MacCabe A."/>
            <person name="Maekelae M.R."/>
            <person name="Malavazi I."/>
            <person name="Melin P."/>
            <person name="Meyer V."/>
            <person name="Mielnichuk N."/>
            <person name="Miskei M."/>
            <person name="Molnar A.P."/>
            <person name="Mule G."/>
            <person name="Ngan C.Y."/>
            <person name="Orejas M."/>
            <person name="Orosz E."/>
            <person name="Ouedraogo J.P."/>
            <person name="Overkamp K.M."/>
            <person name="Park H.-S."/>
            <person name="Perrone G."/>
            <person name="Piumi F."/>
            <person name="Punt P.J."/>
            <person name="Ram A.F."/>
            <person name="Ramon A."/>
            <person name="Rauscher S."/>
            <person name="Record E."/>
            <person name="Riano-Pachon D.M."/>
            <person name="Robert V."/>
            <person name="Roehrig J."/>
            <person name="Ruller R."/>
            <person name="Salamov A."/>
            <person name="Salih N.S."/>
            <person name="Samson R.A."/>
            <person name="Sandor E."/>
            <person name="Sanguinetti M."/>
            <person name="Schuetze T."/>
            <person name="Sepcic K."/>
            <person name="Shelest E."/>
            <person name="Sherlock G."/>
            <person name="Sophianopoulou V."/>
            <person name="Squina F.M."/>
            <person name="Sun H."/>
            <person name="Susca A."/>
            <person name="Todd R.B."/>
            <person name="Tsang A."/>
            <person name="Unkles S.E."/>
            <person name="van de Wiele N."/>
            <person name="van Rossen-Uffink D."/>
            <person name="Oliveira J.V."/>
            <person name="Vesth T.C."/>
            <person name="Visser J."/>
            <person name="Yu J.-H."/>
            <person name="Zhou M."/>
            <person name="Andersen M.R."/>
            <person name="Archer D.B."/>
            <person name="Baker S.E."/>
            <person name="Benoit I."/>
            <person name="Brakhage A.A."/>
            <person name="Braus G.H."/>
            <person name="Fischer R."/>
            <person name="Frisvad J.C."/>
            <person name="Goldman G.H."/>
            <person name="Houbraken J."/>
            <person name="Oakley B."/>
            <person name="Pocsi I."/>
            <person name="Scazzocchio C."/>
            <person name="Seiboth B."/>
            <person name="vanKuyk P.A."/>
            <person name="Wortman J."/>
            <person name="Dyer P.S."/>
            <person name="Grigoriev I.V."/>
        </authorList>
    </citation>
    <scope>NUCLEOTIDE SEQUENCE [LARGE SCALE GENOMIC DNA]</scope>
    <source>
        <strain evidence="2">CBS 506.65</strain>
    </source>
</reference>
<dbReference type="GO" id="GO:0016757">
    <property type="term" value="F:glycosyltransferase activity"/>
    <property type="evidence" value="ECO:0007669"/>
    <property type="project" value="InterPro"/>
</dbReference>
<dbReference type="OrthoDB" id="409543at2759"/>
<accession>A0A1L9SUR1</accession>
<name>A0A1L9SUR1_9EURO</name>
<dbReference type="GeneID" id="34608080"/>
<dbReference type="VEuPathDB" id="FungiDB:ASPZODRAFT_126944"/>
<dbReference type="RefSeq" id="XP_022585475.1">
    <property type="nucleotide sequence ID" value="XM_022721615.1"/>
</dbReference>
<dbReference type="SUPFAM" id="SSF53448">
    <property type="entry name" value="Nucleotide-diphospho-sugar transferases"/>
    <property type="match status" value="1"/>
</dbReference>
<evidence type="ECO:0000313" key="2">
    <source>
        <dbReference type="Proteomes" id="UP000184188"/>
    </source>
</evidence>
<evidence type="ECO:0000313" key="1">
    <source>
        <dbReference type="EMBL" id="OJJ50965.1"/>
    </source>
</evidence>
<dbReference type="Gene3D" id="3.90.550.20">
    <property type="match status" value="1"/>
</dbReference>
<keyword evidence="2" id="KW-1185">Reference proteome</keyword>